<evidence type="ECO:0000259" key="1">
    <source>
        <dbReference type="SMART" id="SM00460"/>
    </source>
</evidence>
<protein>
    <submittedName>
        <fullName evidence="2">Transglutaminase</fullName>
    </submittedName>
</protein>
<organism evidence="2 3">
    <name type="scientific">Flavobacterium flevense</name>
    <dbReference type="NCBI Taxonomy" id="983"/>
    <lineage>
        <taxon>Bacteria</taxon>
        <taxon>Pseudomonadati</taxon>
        <taxon>Bacteroidota</taxon>
        <taxon>Flavobacteriia</taxon>
        <taxon>Flavobacteriales</taxon>
        <taxon>Flavobacteriaceae</taxon>
        <taxon>Flavobacterium</taxon>
    </lineage>
</organism>
<gene>
    <name evidence="2" type="ORF">FFL01_01960</name>
</gene>
<evidence type="ECO:0000313" key="2">
    <source>
        <dbReference type="EMBL" id="GEC70657.1"/>
    </source>
</evidence>
<dbReference type="RefSeq" id="WP_073243619.1">
    <property type="nucleotide sequence ID" value="NZ_BJNP01000001.1"/>
</dbReference>
<feature type="domain" description="Transglutaminase-like" evidence="1">
    <location>
        <begin position="162"/>
        <end position="222"/>
    </location>
</feature>
<dbReference type="InterPro" id="IPR048930">
    <property type="entry name" value="Bact_transglu_N_2"/>
</dbReference>
<evidence type="ECO:0000313" key="3">
    <source>
        <dbReference type="Proteomes" id="UP000316775"/>
    </source>
</evidence>
<keyword evidence="3" id="KW-1185">Reference proteome</keyword>
<proteinExistence type="predicted"/>
<dbReference type="InterPro" id="IPR002931">
    <property type="entry name" value="Transglutaminase-like"/>
</dbReference>
<dbReference type="Proteomes" id="UP000316775">
    <property type="component" value="Unassembled WGS sequence"/>
</dbReference>
<dbReference type="SMART" id="SM00460">
    <property type="entry name" value="TGc"/>
    <property type="match status" value="1"/>
</dbReference>
<dbReference type="Gene3D" id="2.60.40.2250">
    <property type="match status" value="1"/>
</dbReference>
<dbReference type="SUPFAM" id="SSF54001">
    <property type="entry name" value="Cysteine proteinases"/>
    <property type="match status" value="1"/>
</dbReference>
<name>A0A4Y4AUP4_9FLAO</name>
<comment type="caution">
    <text evidence="2">The sequence shown here is derived from an EMBL/GenBank/DDBJ whole genome shotgun (WGS) entry which is preliminary data.</text>
</comment>
<reference evidence="2 3" key="1">
    <citation type="submission" date="2019-06" db="EMBL/GenBank/DDBJ databases">
        <title>Whole genome shotgun sequence of Flavobacterium flevense NBRC 14960.</title>
        <authorList>
            <person name="Hosoyama A."/>
            <person name="Uohara A."/>
            <person name="Ohji S."/>
            <person name="Ichikawa N."/>
        </authorList>
    </citation>
    <scope>NUCLEOTIDE SEQUENCE [LARGE SCALE GENOMIC DNA]</scope>
    <source>
        <strain evidence="2 3">NBRC 14960</strain>
    </source>
</reference>
<dbReference type="OrthoDB" id="9804872at2"/>
<dbReference type="PANTHER" id="PTHR33490">
    <property type="entry name" value="BLR5614 PROTEIN-RELATED"/>
    <property type="match status" value="1"/>
</dbReference>
<dbReference type="InterPro" id="IPR038765">
    <property type="entry name" value="Papain-like_cys_pep_sf"/>
</dbReference>
<dbReference type="STRING" id="983.SAMN05443543_103301"/>
<dbReference type="EMBL" id="BJNP01000001">
    <property type="protein sequence ID" value="GEC70657.1"/>
    <property type="molecule type" value="Genomic_DNA"/>
</dbReference>
<dbReference type="Gene3D" id="3.10.620.30">
    <property type="match status" value="1"/>
</dbReference>
<dbReference type="Pfam" id="PF21295">
    <property type="entry name" value="Bact_transglu_N_2"/>
    <property type="match status" value="1"/>
</dbReference>
<dbReference type="Pfam" id="PF01841">
    <property type="entry name" value="Transglut_core"/>
    <property type="match status" value="1"/>
</dbReference>
<sequence>MRFKVSSFLSYEAFSATTFIFNIQVARLPTQLIISESLTITPEIKYEEFVLQNSATRFIKMEVDKGTVFSISYEAEVDVLHELIPDKKLSQSIAIINLENEVLPFISPSRYCESDKLLDFANQQFGHLPNEYTKIKAINEWVFNHVTYKAGTSDSSRSACDVLDLKEGVCKDFAHLAIALCRALDIPARYFTGYAYALDPPDFHACFEAYAGGKWLFFDPTQLSIPNGLVKIADAKDASEVAVASFFGEVNCTFMKVECHPVATDFIPFDKEKKEAVSYG</sequence>
<accession>A0A4Y4AUP4</accession>
<dbReference type="AlphaFoldDB" id="A0A4Y4AUP4"/>
<dbReference type="PANTHER" id="PTHR33490:SF12">
    <property type="entry name" value="BLL5557 PROTEIN"/>
    <property type="match status" value="1"/>
</dbReference>